<keyword evidence="8 12" id="KW-1133">Transmembrane helix</keyword>
<evidence type="ECO:0000256" key="5">
    <source>
        <dbReference type="ARBA" id="ARBA00022475"/>
    </source>
</evidence>
<feature type="transmembrane region" description="Helical" evidence="12">
    <location>
        <begin position="94"/>
        <end position="117"/>
    </location>
</feature>
<dbReference type="RefSeq" id="WP_260643926.1">
    <property type="nucleotide sequence ID" value="NZ_CP104003.1"/>
</dbReference>
<dbReference type="EC" id="3.6.1.27" evidence="3 12"/>
<reference evidence="13" key="1">
    <citation type="submission" date="2022-09" db="EMBL/GenBank/DDBJ databases">
        <title>Diverse halophilic archaea isolated from saline environments.</title>
        <authorList>
            <person name="Cui H.-L."/>
        </authorList>
    </citation>
    <scope>NUCLEOTIDE SEQUENCE</scope>
    <source>
        <strain evidence="13">ZS-35-S2</strain>
    </source>
</reference>
<feature type="transmembrane region" description="Helical" evidence="12">
    <location>
        <begin position="251"/>
        <end position="272"/>
    </location>
</feature>
<evidence type="ECO:0000256" key="3">
    <source>
        <dbReference type="ARBA" id="ARBA00012374"/>
    </source>
</evidence>
<gene>
    <name evidence="12" type="primary">uppP</name>
    <name evidence="13" type="ORF">N0B31_11050</name>
</gene>
<sequence>MDSDALRLAFVVGLLQGVFEWLPISSEGNVSLYLTVVEGLPAEAAVRYSLFLHAGTAVAAVAYYRGDVADLLRGLPEWRPRGAFEAGRRADTTFLAAATLVSGVVGITAFLALEALVSEVSGGVFVALVGVLLVLTGVVQRVAEGALGNRATPTALDAVLVGGLQGLAILPGVSRSGTTVSALLLRGYEAPVAFRLSFLLSIPAALGAGVLALLDTGFPDIGVAAAVLALATSAVVGYATIDGLLRVVSRVAFWAVCVGLGTLAVVGGLLVLV</sequence>
<evidence type="ECO:0000256" key="1">
    <source>
        <dbReference type="ARBA" id="ARBA00004651"/>
    </source>
</evidence>
<dbReference type="KEGG" id="ssai:N0B31_11050"/>
<evidence type="ECO:0000256" key="4">
    <source>
        <dbReference type="ARBA" id="ARBA00021581"/>
    </source>
</evidence>
<dbReference type="EMBL" id="CP104003">
    <property type="protein sequence ID" value="UWM56812.1"/>
    <property type="molecule type" value="Genomic_DNA"/>
</dbReference>
<evidence type="ECO:0000256" key="7">
    <source>
        <dbReference type="ARBA" id="ARBA00022801"/>
    </source>
</evidence>
<feature type="transmembrane region" description="Helical" evidence="12">
    <location>
        <begin position="221"/>
        <end position="239"/>
    </location>
</feature>
<proteinExistence type="inferred from homology"/>
<organism evidence="13 14">
    <name type="scientific">Salinirubellus salinus</name>
    <dbReference type="NCBI Taxonomy" id="1364945"/>
    <lineage>
        <taxon>Archaea</taxon>
        <taxon>Methanobacteriati</taxon>
        <taxon>Methanobacteriota</taxon>
        <taxon>Stenosarchaea group</taxon>
        <taxon>Halobacteria</taxon>
        <taxon>Halobacteriales</taxon>
        <taxon>Natronomonadaceae</taxon>
        <taxon>Salinirubellus</taxon>
    </lineage>
</organism>
<dbReference type="PANTHER" id="PTHR30622:SF2">
    <property type="entry name" value="UNDECAPRENYL-DIPHOSPHATASE"/>
    <property type="match status" value="1"/>
</dbReference>
<comment type="catalytic activity">
    <reaction evidence="11 12">
        <text>di-trans,octa-cis-undecaprenyl diphosphate + H2O = di-trans,octa-cis-undecaprenyl phosphate + phosphate + H(+)</text>
        <dbReference type="Rhea" id="RHEA:28094"/>
        <dbReference type="ChEBI" id="CHEBI:15377"/>
        <dbReference type="ChEBI" id="CHEBI:15378"/>
        <dbReference type="ChEBI" id="CHEBI:43474"/>
        <dbReference type="ChEBI" id="CHEBI:58405"/>
        <dbReference type="ChEBI" id="CHEBI:60392"/>
        <dbReference type="EC" id="3.6.1.27"/>
    </reaction>
</comment>
<evidence type="ECO:0000313" key="14">
    <source>
        <dbReference type="Proteomes" id="UP001057580"/>
    </source>
</evidence>
<evidence type="ECO:0000256" key="11">
    <source>
        <dbReference type="ARBA" id="ARBA00047594"/>
    </source>
</evidence>
<comment type="function">
    <text evidence="12">Catalyzes the dephosphorylation of undecaprenyl diphosphate (UPP).</text>
</comment>
<keyword evidence="5 12" id="KW-1003">Cell membrane</keyword>
<evidence type="ECO:0000256" key="8">
    <source>
        <dbReference type="ARBA" id="ARBA00022989"/>
    </source>
</evidence>
<keyword evidence="9 12" id="KW-0472">Membrane</keyword>
<dbReference type="AlphaFoldDB" id="A0A9E7R764"/>
<feature type="transmembrane region" description="Helical" evidence="12">
    <location>
        <begin position="123"/>
        <end position="143"/>
    </location>
</feature>
<dbReference type="InterPro" id="IPR003824">
    <property type="entry name" value="UppP"/>
</dbReference>
<dbReference type="GO" id="GO:0050380">
    <property type="term" value="F:undecaprenyl-diphosphatase activity"/>
    <property type="evidence" value="ECO:0007669"/>
    <property type="project" value="UniProtKB-UniRule"/>
</dbReference>
<protein>
    <recommendedName>
        <fullName evidence="4 12">Undecaprenyl-diphosphatase</fullName>
        <ecNumber evidence="3 12">3.6.1.27</ecNumber>
    </recommendedName>
    <alternativeName>
        <fullName evidence="10 12">Undecaprenyl pyrophosphate phosphatase</fullName>
    </alternativeName>
</protein>
<evidence type="ECO:0000256" key="9">
    <source>
        <dbReference type="ARBA" id="ARBA00023136"/>
    </source>
</evidence>
<keyword evidence="6 12" id="KW-0812">Transmembrane</keyword>
<dbReference type="GeneID" id="74942966"/>
<dbReference type="Proteomes" id="UP001057580">
    <property type="component" value="Chromosome"/>
</dbReference>
<dbReference type="PANTHER" id="PTHR30622">
    <property type="entry name" value="UNDECAPRENYL-DIPHOSPHATASE"/>
    <property type="match status" value="1"/>
</dbReference>
<accession>A0A9E7R764</accession>
<evidence type="ECO:0000313" key="13">
    <source>
        <dbReference type="EMBL" id="UWM56812.1"/>
    </source>
</evidence>
<evidence type="ECO:0000256" key="10">
    <source>
        <dbReference type="ARBA" id="ARBA00032707"/>
    </source>
</evidence>
<feature type="transmembrane region" description="Helical" evidence="12">
    <location>
        <begin position="155"/>
        <end position="173"/>
    </location>
</feature>
<feature type="transmembrane region" description="Helical" evidence="12">
    <location>
        <begin position="193"/>
        <end position="214"/>
    </location>
</feature>
<comment type="subcellular location">
    <subcellularLocation>
        <location evidence="1 12">Cell membrane</location>
        <topology evidence="1 12">Multi-pass membrane protein</topology>
    </subcellularLocation>
</comment>
<dbReference type="GO" id="GO:0005886">
    <property type="term" value="C:plasma membrane"/>
    <property type="evidence" value="ECO:0007669"/>
    <property type="project" value="UniProtKB-SubCell"/>
</dbReference>
<name>A0A9E7R764_9EURY</name>
<dbReference type="HAMAP" id="MF_01006">
    <property type="entry name" value="Undec_diphosphatase"/>
    <property type="match status" value="1"/>
</dbReference>
<evidence type="ECO:0000256" key="2">
    <source>
        <dbReference type="ARBA" id="ARBA00010621"/>
    </source>
</evidence>
<keyword evidence="7 12" id="KW-0378">Hydrolase</keyword>
<dbReference type="Pfam" id="PF02673">
    <property type="entry name" value="BacA"/>
    <property type="match status" value="1"/>
</dbReference>
<evidence type="ECO:0000256" key="12">
    <source>
        <dbReference type="HAMAP-Rule" id="MF_01006"/>
    </source>
</evidence>
<evidence type="ECO:0000256" key="6">
    <source>
        <dbReference type="ARBA" id="ARBA00022692"/>
    </source>
</evidence>
<comment type="similarity">
    <text evidence="2 12">Belongs to the UppP family.</text>
</comment>
<keyword evidence="14" id="KW-1185">Reference proteome</keyword>